<protein>
    <recommendedName>
        <fullName evidence="3">Cytokinin riboside 5'-monophosphate phosphoribohydrolase</fullName>
        <ecNumber evidence="3">3.2.2.n1</ecNumber>
    </recommendedName>
</protein>
<dbReference type="PANTHER" id="PTHR31223">
    <property type="entry name" value="LOG FAMILY PROTEIN YJL055W"/>
    <property type="match status" value="1"/>
</dbReference>
<keyword evidence="5" id="KW-1185">Reference proteome</keyword>
<name>A0A937KBM9_9BACT</name>
<dbReference type="SUPFAM" id="SSF102405">
    <property type="entry name" value="MCP/YpsA-like"/>
    <property type="match status" value="1"/>
</dbReference>
<comment type="catalytic activity">
    <reaction evidence="1">
        <text>AMP + H2O = D-ribose 5-phosphate + adenine</text>
        <dbReference type="Rhea" id="RHEA:20129"/>
        <dbReference type="ChEBI" id="CHEBI:15377"/>
        <dbReference type="ChEBI" id="CHEBI:16708"/>
        <dbReference type="ChEBI" id="CHEBI:78346"/>
        <dbReference type="ChEBI" id="CHEBI:456215"/>
        <dbReference type="EC" id="3.2.2.4"/>
    </reaction>
</comment>
<evidence type="ECO:0000313" key="5">
    <source>
        <dbReference type="Proteomes" id="UP000614216"/>
    </source>
</evidence>
<comment type="similarity">
    <text evidence="2 3">Belongs to the LOG family.</text>
</comment>
<keyword evidence="3" id="KW-0203">Cytokinin biosynthesis</keyword>
<dbReference type="GO" id="GO:0005829">
    <property type="term" value="C:cytosol"/>
    <property type="evidence" value="ECO:0007669"/>
    <property type="project" value="TreeGrafter"/>
</dbReference>
<evidence type="ECO:0000256" key="2">
    <source>
        <dbReference type="ARBA" id="ARBA00006763"/>
    </source>
</evidence>
<evidence type="ECO:0000313" key="4">
    <source>
        <dbReference type="EMBL" id="MBL6446284.1"/>
    </source>
</evidence>
<evidence type="ECO:0000256" key="3">
    <source>
        <dbReference type="RuleBase" id="RU363015"/>
    </source>
</evidence>
<dbReference type="RefSeq" id="WP_202855821.1">
    <property type="nucleotide sequence ID" value="NZ_JAEUGD010000023.1"/>
</dbReference>
<dbReference type="Pfam" id="PF03641">
    <property type="entry name" value="Lysine_decarbox"/>
    <property type="match status" value="1"/>
</dbReference>
<dbReference type="Proteomes" id="UP000614216">
    <property type="component" value="Unassembled WGS sequence"/>
</dbReference>
<gene>
    <name evidence="4" type="ORF">JMN32_08190</name>
</gene>
<dbReference type="Gene3D" id="3.40.50.450">
    <property type="match status" value="1"/>
</dbReference>
<dbReference type="AlphaFoldDB" id="A0A937KBM9"/>
<accession>A0A937KBM9</accession>
<dbReference type="GO" id="GO:0009691">
    <property type="term" value="P:cytokinin biosynthetic process"/>
    <property type="evidence" value="ECO:0007669"/>
    <property type="project" value="UniProtKB-UniRule"/>
</dbReference>
<reference evidence="4" key="1">
    <citation type="submission" date="2021-01" db="EMBL/GenBank/DDBJ databases">
        <title>Fulvivirga kasyanovii gen. nov., sp nov., a novel member of the phylum Bacteroidetes isolated from seawater in a mussel farm.</title>
        <authorList>
            <person name="Zhao L.-H."/>
            <person name="Wang Z.-J."/>
        </authorList>
    </citation>
    <scope>NUCLEOTIDE SEQUENCE</scope>
    <source>
        <strain evidence="4">29W222</strain>
    </source>
</reference>
<keyword evidence="3" id="KW-0378">Hydrolase</keyword>
<dbReference type="InterPro" id="IPR005269">
    <property type="entry name" value="LOG"/>
</dbReference>
<dbReference type="PANTHER" id="PTHR31223:SF70">
    <property type="entry name" value="LOG FAMILY PROTEIN YJL055W"/>
    <property type="match status" value="1"/>
</dbReference>
<dbReference type="NCBIfam" id="TIGR00730">
    <property type="entry name" value="Rossman fold protein, TIGR00730 family"/>
    <property type="match status" value="1"/>
</dbReference>
<dbReference type="EMBL" id="JAEUGD010000023">
    <property type="protein sequence ID" value="MBL6446284.1"/>
    <property type="molecule type" value="Genomic_DNA"/>
</dbReference>
<evidence type="ECO:0000256" key="1">
    <source>
        <dbReference type="ARBA" id="ARBA00000274"/>
    </source>
</evidence>
<dbReference type="EC" id="3.2.2.n1" evidence="3"/>
<comment type="caution">
    <text evidence="4">The sequence shown here is derived from an EMBL/GenBank/DDBJ whole genome shotgun (WGS) entry which is preliminary data.</text>
</comment>
<sequence length="193" mass="21258">MNNICVFCGSSHGNDPIYDTQAKTLGKLLAENNKALVYGGGNIGLMGVIADAVMDNGGKVVGIIPDFLMRKEVGHLGLSELIVVRSMHERKQKMTELADGFVAMPGGFGTLEELGEILTWVQLGLIKKPVALLNVNGFYNNLLLQMDHMVKQGFLKPQNRKLIINLNNAEDVLPLLESHIHDDYSIWDDLDKT</sequence>
<dbReference type="GO" id="GO:0008714">
    <property type="term" value="F:AMP nucleosidase activity"/>
    <property type="evidence" value="ECO:0007669"/>
    <property type="project" value="UniProtKB-EC"/>
</dbReference>
<dbReference type="InterPro" id="IPR031100">
    <property type="entry name" value="LOG_fam"/>
</dbReference>
<proteinExistence type="inferred from homology"/>
<organism evidence="4 5">
    <name type="scientific">Fulvivirga marina</name>
    <dbReference type="NCBI Taxonomy" id="2494733"/>
    <lineage>
        <taxon>Bacteria</taxon>
        <taxon>Pseudomonadati</taxon>
        <taxon>Bacteroidota</taxon>
        <taxon>Cytophagia</taxon>
        <taxon>Cytophagales</taxon>
        <taxon>Fulvivirgaceae</taxon>
        <taxon>Fulvivirga</taxon>
    </lineage>
</organism>